<dbReference type="EMBL" id="JBHUOJ010000033">
    <property type="protein sequence ID" value="MFD2834693.1"/>
    <property type="molecule type" value="Genomic_DNA"/>
</dbReference>
<keyword evidence="1" id="KW-0472">Membrane</keyword>
<proteinExistence type="predicted"/>
<evidence type="ECO:0008006" key="4">
    <source>
        <dbReference type="Google" id="ProtNLM"/>
    </source>
</evidence>
<reference evidence="3" key="1">
    <citation type="journal article" date="2019" name="Int. J. Syst. Evol. Microbiol.">
        <title>The Global Catalogue of Microorganisms (GCM) 10K type strain sequencing project: providing services to taxonomists for standard genome sequencing and annotation.</title>
        <authorList>
            <consortium name="The Broad Institute Genomics Platform"/>
            <consortium name="The Broad Institute Genome Sequencing Center for Infectious Disease"/>
            <person name="Wu L."/>
            <person name="Ma J."/>
        </authorList>
    </citation>
    <scope>NUCLEOTIDE SEQUENCE [LARGE SCALE GENOMIC DNA]</scope>
    <source>
        <strain evidence="3">KCTC 52925</strain>
    </source>
</reference>
<dbReference type="RefSeq" id="WP_251740627.1">
    <property type="nucleotide sequence ID" value="NZ_JBHUOJ010000033.1"/>
</dbReference>
<comment type="caution">
    <text evidence="2">The sequence shown here is derived from an EMBL/GenBank/DDBJ whole genome shotgun (WGS) entry which is preliminary data.</text>
</comment>
<keyword evidence="1" id="KW-1133">Transmembrane helix</keyword>
<sequence>MEIFTTFFDNYKHSMQGVAFPAQLLITIVFAFVILGVIAAIVNTAIAVF</sequence>
<keyword evidence="1" id="KW-0812">Transmembrane</keyword>
<protein>
    <recommendedName>
        <fullName evidence="4">Photosystem II protein M</fullName>
    </recommendedName>
</protein>
<evidence type="ECO:0000313" key="2">
    <source>
        <dbReference type="EMBL" id="MFD2834693.1"/>
    </source>
</evidence>
<gene>
    <name evidence="2" type="ORF">ACFSYS_15485</name>
</gene>
<keyword evidence="3" id="KW-1185">Reference proteome</keyword>
<organism evidence="2 3">
    <name type="scientific">Christiangramia antarctica</name>
    <dbReference type="NCBI Taxonomy" id="2058158"/>
    <lineage>
        <taxon>Bacteria</taxon>
        <taxon>Pseudomonadati</taxon>
        <taxon>Bacteroidota</taxon>
        <taxon>Flavobacteriia</taxon>
        <taxon>Flavobacteriales</taxon>
        <taxon>Flavobacteriaceae</taxon>
        <taxon>Christiangramia</taxon>
    </lineage>
</organism>
<dbReference type="Proteomes" id="UP001597438">
    <property type="component" value="Unassembled WGS sequence"/>
</dbReference>
<evidence type="ECO:0000256" key="1">
    <source>
        <dbReference type="SAM" id="Phobius"/>
    </source>
</evidence>
<evidence type="ECO:0000313" key="3">
    <source>
        <dbReference type="Proteomes" id="UP001597438"/>
    </source>
</evidence>
<feature type="transmembrane region" description="Helical" evidence="1">
    <location>
        <begin position="20"/>
        <end position="48"/>
    </location>
</feature>
<name>A0ABW5X7Z4_9FLAO</name>
<accession>A0ABW5X7Z4</accession>